<dbReference type="InterPro" id="IPR051708">
    <property type="entry name" value="Plant_Aspart_Prot_A1"/>
</dbReference>
<keyword evidence="5" id="KW-1185">Reference proteome</keyword>
<dbReference type="InParanoid" id="F6HKR2"/>
<dbReference type="HOGENOM" id="CLU_005738_8_1_1"/>
<dbReference type="PaxDb" id="29760-VIT_08s0007g02450.t01"/>
<dbReference type="PANTHER" id="PTHR47967">
    <property type="entry name" value="OS07G0603500 PROTEIN-RELATED"/>
    <property type="match status" value="1"/>
</dbReference>
<dbReference type="CDD" id="cd05476">
    <property type="entry name" value="pepsin_A_like_plant"/>
    <property type="match status" value="1"/>
</dbReference>
<accession>F6HKR2</accession>
<dbReference type="STRING" id="29760.F6HKR2"/>
<keyword evidence="2" id="KW-0378">Hydrolase</keyword>
<gene>
    <name evidence="4" type="ordered locus">VIT_08s0007g02450</name>
</gene>
<sequence>MDLIEGNLRGELPLFTLIEEDKLLFFTVMASSTSLLFPVFTLFSILFLASSSNDNIPATITIPLTSTFTSKLSTEPRVFLQHLASASLSRAHHLKHGTTSPLVKASLFPHSYGGHTIPLSFGTPPQKLSFLVDTGSHVVWAPCTTHYTCTNCSFSNPKKFAYCLNSHDYDDTRNSSKLILDYSDGETKGLSYTPFLKNPPDFPIYYYLGVEDIKIGNTLLGIPSKYLAPVSDGRGGLMIDSGFAYGYMTGPVFKIVTNELKKQMSKYRRSLELETLSGFTPCYNFTGHKSIKIPDLIYQFRGGANMVVPGKNYFVFIPEISLACFPVVTDAGTSTLEFTPGPSIILGNYQHVDYYVEFDLKK</sequence>
<organism evidence="4 5">
    <name type="scientific">Vitis vinifera</name>
    <name type="common">Grape</name>
    <dbReference type="NCBI Taxonomy" id="29760"/>
    <lineage>
        <taxon>Eukaryota</taxon>
        <taxon>Viridiplantae</taxon>
        <taxon>Streptophyta</taxon>
        <taxon>Embryophyta</taxon>
        <taxon>Tracheophyta</taxon>
        <taxon>Spermatophyta</taxon>
        <taxon>Magnoliopsida</taxon>
        <taxon>eudicotyledons</taxon>
        <taxon>Gunneridae</taxon>
        <taxon>Pentapetalae</taxon>
        <taxon>rosids</taxon>
        <taxon>Vitales</taxon>
        <taxon>Vitaceae</taxon>
        <taxon>Viteae</taxon>
        <taxon>Vitis</taxon>
    </lineage>
</organism>
<dbReference type="Proteomes" id="UP000009183">
    <property type="component" value="Chromosome 8"/>
</dbReference>
<feature type="domain" description="Peptidase A1" evidence="3">
    <location>
        <begin position="115"/>
        <end position="362"/>
    </location>
</feature>
<dbReference type="Gene3D" id="2.40.70.10">
    <property type="entry name" value="Acid Proteases"/>
    <property type="match status" value="2"/>
</dbReference>
<protein>
    <recommendedName>
        <fullName evidence="3">Peptidase A1 domain-containing protein</fullName>
    </recommendedName>
</protein>
<dbReference type="SUPFAM" id="SSF50630">
    <property type="entry name" value="Acid proteases"/>
    <property type="match status" value="1"/>
</dbReference>
<dbReference type="ExpressionAtlas" id="F6HKR2">
    <property type="expression patterns" value="baseline"/>
</dbReference>
<dbReference type="eggNOG" id="KOG1339">
    <property type="taxonomic scope" value="Eukaryota"/>
</dbReference>
<evidence type="ECO:0000256" key="2">
    <source>
        <dbReference type="ARBA" id="ARBA00022801"/>
    </source>
</evidence>
<evidence type="ECO:0000256" key="1">
    <source>
        <dbReference type="ARBA" id="ARBA00022670"/>
    </source>
</evidence>
<dbReference type="InterPro" id="IPR021109">
    <property type="entry name" value="Peptidase_aspartic_dom_sf"/>
</dbReference>
<dbReference type="PANTHER" id="PTHR47967:SF36">
    <property type="entry name" value="PEPTIDASE A1 DOMAIN-CONTAINING PROTEIN"/>
    <property type="match status" value="1"/>
</dbReference>
<dbReference type="InterPro" id="IPR034161">
    <property type="entry name" value="Pepsin-like_plant"/>
</dbReference>
<evidence type="ECO:0000313" key="5">
    <source>
        <dbReference type="Proteomes" id="UP000009183"/>
    </source>
</evidence>
<dbReference type="GO" id="GO:0008233">
    <property type="term" value="F:peptidase activity"/>
    <property type="evidence" value="ECO:0007669"/>
    <property type="project" value="UniProtKB-KW"/>
</dbReference>
<evidence type="ECO:0000313" key="4">
    <source>
        <dbReference type="EMBL" id="CCB55484.1"/>
    </source>
</evidence>
<dbReference type="PROSITE" id="PS51767">
    <property type="entry name" value="PEPTIDASE_A1"/>
    <property type="match status" value="1"/>
</dbReference>
<dbReference type="EMBL" id="FN595991">
    <property type="protein sequence ID" value="CCB55484.1"/>
    <property type="molecule type" value="Genomic_DNA"/>
</dbReference>
<keyword evidence="1" id="KW-0645">Protease</keyword>
<dbReference type="InterPro" id="IPR032799">
    <property type="entry name" value="TAXi_C"/>
</dbReference>
<reference evidence="5" key="1">
    <citation type="journal article" date="2007" name="Nature">
        <title>The grapevine genome sequence suggests ancestral hexaploidization in major angiosperm phyla.</title>
        <authorList>
            <consortium name="The French-Italian Public Consortium for Grapevine Genome Characterization."/>
            <person name="Jaillon O."/>
            <person name="Aury J.-M."/>
            <person name="Noel B."/>
            <person name="Policriti A."/>
            <person name="Clepet C."/>
            <person name="Casagrande A."/>
            <person name="Choisne N."/>
            <person name="Aubourg S."/>
            <person name="Vitulo N."/>
            <person name="Jubin C."/>
            <person name="Vezzi A."/>
            <person name="Legeai F."/>
            <person name="Hugueney P."/>
            <person name="Dasilva C."/>
            <person name="Horner D."/>
            <person name="Mica E."/>
            <person name="Jublot D."/>
            <person name="Poulain J."/>
            <person name="Bruyere C."/>
            <person name="Billault A."/>
            <person name="Segurens B."/>
            <person name="Gouyvenoux M."/>
            <person name="Ugarte E."/>
            <person name="Cattonaro F."/>
            <person name="Anthouard V."/>
            <person name="Vico V."/>
            <person name="Del Fabbro C."/>
            <person name="Alaux M."/>
            <person name="Di Gaspero G."/>
            <person name="Dumas V."/>
            <person name="Felice N."/>
            <person name="Paillard S."/>
            <person name="Juman I."/>
            <person name="Moroldo M."/>
            <person name="Scalabrin S."/>
            <person name="Canaguier A."/>
            <person name="Le Clainche I."/>
            <person name="Malacrida G."/>
            <person name="Durand E."/>
            <person name="Pesole G."/>
            <person name="Laucou V."/>
            <person name="Chatelet P."/>
            <person name="Merdinoglu D."/>
            <person name="Delledonne M."/>
            <person name="Pezzotti M."/>
            <person name="Lecharny A."/>
            <person name="Scarpelli C."/>
            <person name="Artiguenave F."/>
            <person name="Pe M.E."/>
            <person name="Valle G."/>
            <person name="Morgante M."/>
            <person name="Caboche M."/>
            <person name="Adam-Blondon A.-F."/>
            <person name="Weissenbach J."/>
            <person name="Quetier F."/>
            <person name="Wincker P."/>
        </authorList>
    </citation>
    <scope>NUCLEOTIDE SEQUENCE [LARGE SCALE GENOMIC DNA]</scope>
    <source>
        <strain evidence="5">cv. Pinot noir / PN40024</strain>
    </source>
</reference>
<dbReference type="AlphaFoldDB" id="F6HKR2"/>
<evidence type="ECO:0000259" key="3">
    <source>
        <dbReference type="PROSITE" id="PS51767"/>
    </source>
</evidence>
<dbReference type="FunFam" id="2.40.70.10:FF:000252">
    <property type="entry name" value="Aspartic proteinase nepenthesin-2"/>
    <property type="match status" value="1"/>
</dbReference>
<dbReference type="Pfam" id="PF00026">
    <property type="entry name" value="Asp"/>
    <property type="match status" value="1"/>
</dbReference>
<dbReference type="InterPro" id="IPR033121">
    <property type="entry name" value="PEPTIDASE_A1"/>
</dbReference>
<dbReference type="Pfam" id="PF14541">
    <property type="entry name" value="TAXi_C"/>
    <property type="match status" value="1"/>
</dbReference>
<name>F6HKR2_VITVI</name>
<dbReference type="OrthoDB" id="771136at2759"/>
<dbReference type="GO" id="GO:0006508">
    <property type="term" value="P:proteolysis"/>
    <property type="evidence" value="ECO:0007669"/>
    <property type="project" value="UniProtKB-KW"/>
</dbReference>
<proteinExistence type="predicted"/>